<feature type="compositionally biased region" description="Gly residues" evidence="2">
    <location>
        <begin position="616"/>
        <end position="625"/>
    </location>
</feature>
<feature type="compositionally biased region" description="Low complexity" evidence="2">
    <location>
        <begin position="822"/>
        <end position="831"/>
    </location>
</feature>
<feature type="region of interest" description="Disordered" evidence="2">
    <location>
        <begin position="583"/>
        <end position="642"/>
    </location>
</feature>
<name>A0A226DGU1_FOLCA</name>
<reference evidence="4 5" key="1">
    <citation type="submission" date="2015-12" db="EMBL/GenBank/DDBJ databases">
        <title>The genome of Folsomia candida.</title>
        <authorList>
            <person name="Faddeeva A."/>
            <person name="Derks M.F."/>
            <person name="Anvar Y."/>
            <person name="Smit S."/>
            <person name="Van Straalen N."/>
            <person name="Roelofs D."/>
        </authorList>
    </citation>
    <scope>NUCLEOTIDE SEQUENCE [LARGE SCALE GENOMIC DNA]</scope>
    <source>
        <strain evidence="4 5">VU population</strain>
        <tissue evidence="4">Whole body</tissue>
    </source>
</reference>
<feature type="region of interest" description="Disordered" evidence="2">
    <location>
        <begin position="2169"/>
        <end position="2247"/>
    </location>
</feature>
<feature type="domain" description="Rho-GAP" evidence="3">
    <location>
        <begin position="1680"/>
        <end position="1884"/>
    </location>
</feature>
<feature type="region of interest" description="Disordered" evidence="2">
    <location>
        <begin position="2416"/>
        <end position="2601"/>
    </location>
</feature>
<feature type="compositionally biased region" description="Low complexity" evidence="2">
    <location>
        <begin position="1605"/>
        <end position="1627"/>
    </location>
</feature>
<feature type="compositionally biased region" description="Gly residues" evidence="2">
    <location>
        <begin position="1156"/>
        <end position="1167"/>
    </location>
</feature>
<keyword evidence="1" id="KW-0343">GTPase activation</keyword>
<feature type="compositionally biased region" description="Low complexity" evidence="2">
    <location>
        <begin position="1287"/>
        <end position="1328"/>
    </location>
</feature>
<dbReference type="InterPro" id="IPR000198">
    <property type="entry name" value="RhoGAP_dom"/>
</dbReference>
<feature type="compositionally biased region" description="Low complexity" evidence="2">
    <location>
        <begin position="1397"/>
        <end position="1425"/>
    </location>
</feature>
<dbReference type="OMA" id="SAGANCQ"/>
<feature type="region of interest" description="Disordered" evidence="2">
    <location>
        <begin position="1964"/>
        <end position="2136"/>
    </location>
</feature>
<evidence type="ECO:0000256" key="1">
    <source>
        <dbReference type="ARBA" id="ARBA00022468"/>
    </source>
</evidence>
<feature type="compositionally biased region" description="Gly residues" evidence="2">
    <location>
        <begin position="539"/>
        <end position="550"/>
    </location>
</feature>
<protein>
    <submittedName>
        <fullName evidence="4">Rho GTPase-activating protein 6</fullName>
    </submittedName>
</protein>
<dbReference type="SUPFAM" id="SSF48350">
    <property type="entry name" value="GTPase activation domain, GAP"/>
    <property type="match status" value="1"/>
</dbReference>
<feature type="compositionally biased region" description="Gly residues" evidence="2">
    <location>
        <begin position="1368"/>
        <end position="1382"/>
    </location>
</feature>
<feature type="compositionally biased region" description="Basic and acidic residues" evidence="2">
    <location>
        <begin position="2335"/>
        <end position="2344"/>
    </location>
</feature>
<dbReference type="Gene3D" id="1.10.555.10">
    <property type="entry name" value="Rho GTPase activation protein"/>
    <property type="match status" value="1"/>
</dbReference>
<feature type="compositionally biased region" description="Low complexity" evidence="2">
    <location>
        <begin position="2027"/>
        <end position="2037"/>
    </location>
</feature>
<feature type="region of interest" description="Disordered" evidence="2">
    <location>
        <begin position="63"/>
        <end position="214"/>
    </location>
</feature>
<feature type="compositionally biased region" description="Low complexity" evidence="2">
    <location>
        <begin position="1242"/>
        <end position="1257"/>
    </location>
</feature>
<feature type="compositionally biased region" description="Gly residues" evidence="2">
    <location>
        <begin position="1592"/>
        <end position="1604"/>
    </location>
</feature>
<feature type="compositionally biased region" description="Polar residues" evidence="2">
    <location>
        <begin position="358"/>
        <end position="369"/>
    </location>
</feature>
<dbReference type="EMBL" id="LNIX01000020">
    <property type="protein sequence ID" value="OXA44064.1"/>
    <property type="molecule type" value="Genomic_DNA"/>
</dbReference>
<feature type="compositionally biased region" description="Low complexity" evidence="2">
    <location>
        <begin position="129"/>
        <end position="185"/>
    </location>
</feature>
<evidence type="ECO:0000313" key="5">
    <source>
        <dbReference type="Proteomes" id="UP000198287"/>
    </source>
</evidence>
<dbReference type="OrthoDB" id="10024839at2759"/>
<feature type="compositionally biased region" description="Basic and acidic residues" evidence="2">
    <location>
        <begin position="1993"/>
        <end position="2009"/>
    </location>
</feature>
<feature type="compositionally biased region" description="Low complexity" evidence="2">
    <location>
        <begin position="2537"/>
        <end position="2552"/>
    </location>
</feature>
<feature type="compositionally biased region" description="Gly residues" evidence="2">
    <location>
        <begin position="1218"/>
        <end position="1227"/>
    </location>
</feature>
<dbReference type="InterPro" id="IPR008936">
    <property type="entry name" value="Rho_GTPase_activation_prot"/>
</dbReference>
<evidence type="ECO:0000313" key="4">
    <source>
        <dbReference type="EMBL" id="OXA44064.1"/>
    </source>
</evidence>
<feature type="compositionally biased region" description="Gly residues" evidence="2">
    <location>
        <begin position="2580"/>
        <end position="2601"/>
    </location>
</feature>
<feature type="compositionally biased region" description="Gly residues" evidence="2">
    <location>
        <begin position="488"/>
        <end position="519"/>
    </location>
</feature>
<feature type="compositionally biased region" description="Low complexity" evidence="2">
    <location>
        <begin position="780"/>
        <end position="794"/>
    </location>
</feature>
<keyword evidence="5" id="KW-1185">Reference proteome</keyword>
<evidence type="ECO:0000259" key="3">
    <source>
        <dbReference type="PROSITE" id="PS50238"/>
    </source>
</evidence>
<feature type="compositionally biased region" description="Low complexity" evidence="2">
    <location>
        <begin position="370"/>
        <end position="379"/>
    </location>
</feature>
<feature type="compositionally biased region" description="Gly residues" evidence="2">
    <location>
        <begin position="1337"/>
        <end position="1349"/>
    </location>
</feature>
<dbReference type="PROSITE" id="PS50238">
    <property type="entry name" value="RHOGAP"/>
    <property type="match status" value="1"/>
</dbReference>
<feature type="compositionally biased region" description="Gly residues" evidence="2">
    <location>
        <begin position="104"/>
        <end position="119"/>
    </location>
</feature>
<feature type="region of interest" description="Disordered" evidence="2">
    <location>
        <begin position="358"/>
        <end position="387"/>
    </location>
</feature>
<feature type="compositionally biased region" description="Low complexity" evidence="2">
    <location>
        <begin position="1268"/>
        <end position="1279"/>
    </location>
</feature>
<feature type="compositionally biased region" description="Gly residues" evidence="2">
    <location>
        <begin position="453"/>
        <end position="464"/>
    </location>
</feature>
<feature type="region of interest" description="Disordered" evidence="2">
    <location>
        <begin position="2330"/>
        <end position="2360"/>
    </location>
</feature>
<feature type="compositionally biased region" description="Basic and acidic residues" evidence="2">
    <location>
        <begin position="2428"/>
        <end position="2437"/>
    </location>
</feature>
<feature type="compositionally biased region" description="Low complexity" evidence="2">
    <location>
        <begin position="77"/>
        <end position="103"/>
    </location>
</feature>
<feature type="compositionally biased region" description="Polar residues" evidence="2">
    <location>
        <begin position="553"/>
        <end position="562"/>
    </location>
</feature>
<feature type="compositionally biased region" description="Low complexity" evidence="2">
    <location>
        <begin position="722"/>
        <end position="760"/>
    </location>
</feature>
<dbReference type="PANTHER" id="PTHR12635:SF7">
    <property type="entry name" value="RHO GTPASE ACTIVATING PROTEIN 6-RELATED"/>
    <property type="match status" value="1"/>
</dbReference>
<feature type="compositionally biased region" description="Basic and acidic residues" evidence="2">
    <location>
        <begin position="2563"/>
        <end position="2577"/>
    </location>
</feature>
<feature type="compositionally biased region" description="Low complexity" evidence="2">
    <location>
        <begin position="2187"/>
        <end position="2205"/>
    </location>
</feature>
<feature type="region of interest" description="Disordered" evidence="2">
    <location>
        <begin position="1"/>
        <end position="49"/>
    </location>
</feature>
<feature type="region of interest" description="Disordered" evidence="2">
    <location>
        <begin position="1242"/>
        <end position="1487"/>
    </location>
</feature>
<feature type="compositionally biased region" description="Low complexity" evidence="2">
    <location>
        <begin position="2505"/>
        <end position="2525"/>
    </location>
</feature>
<dbReference type="STRING" id="158441.A0A226DGU1"/>
<sequence>MERKRSTSRSPSLSRRPSFKEKKGVTLLAKKKKGTGPSGKKERWLLTRKTWRYMTDAVGNLLPEYRTGSHHHGGHGANAPTTTTPTASGSGSGSGATSRRGSGLFQGGGGSGSGGGGNKGTASPPPGQLQPHQLQQWTMQQQQWVQQHSSTTTFSTGTTPSVSTTSGSNQPQQPKSKPTSPTSGNFPSWVPCSFPSHRPGVTPTGPGPGGQQHLVHHRTGQILGPVNKYINPAVDPEDLVQVEQHFQDVCTKEKKFLLWTRNKPKALSGPALRDLKEKEKRDEAALAAAAAAASPPKKLLLPDYFSPDEFEEDEEDYDEYGAEDEEQITVCERRKSSTASSTISIIGGQPGTSSSFFRPLSSFGQPQHASSSHSETSYSMVGGGPGEAQRVVRHTGIQTDPFPEELLIRLRLQAVHDERQKQIQAMQIQLQRQHHGGQGQQLHHHQGGDHGDMGGNAGSGGDATAGGHMTTGMGPWYGGAGGVGSFGSSGTSGGGGGSGTGGGGGGTGTQYSGGGGLMGLHGPQYQSGGPSGVHHHSGMGAGHGSGGAGSGVNLRSVSLSTSPGGGLKETVIPINTANLTSASYGHSTDQGGGAGGAGLRSQSGSGRESEEKMLEYGGGKTGGAGAPDSTDKKSEESGYSSSISDTVMKYLRIMRKNSKADNKETIDKFKTVNYDRSLRYIKSKNVTVEEALEHEKNKALGLSGKGSGGAGDEQPVSDSTAQQGQSPGQPNQQQQPGTTSKPSAASPSAGSGSTGQTSAPLSPTAPKEKAGGTKVKQKKQQQSQQPPLSPTSSSSPPPPQQHQTPAGQESGQDLITGIVHQGGTSAAATSGGASGVRSLPHLGSPPPTSPLEDGSGSEVEVATPTNTTDKKKGTLGKKNTVKKKVVGAVSGKSESGKVAATNLATEATVRGQQKQNASLSSSSSPQVGLASTSSSGGIIDMGKGTLGQVEKLASPSSMAVDTTGANSPVSNATTAITPNQAAGTTVGGGGGVIRHLRVTSPPKEVGIQAGESLIKYLRKLSDFSSPSESPAELASLSPRLSIATSEGAEWYMHHAQYHHSTTSSGIPTTSRSSFDAFDLYSVGGGDSSASTSEWEDAWVQQLLQYQQLFQQQQGCGGQQQQIMPESSTLLSPPQGVGGGGKGGLSPIPASATGSSGSSGSGSGGGGASSTSYSPRTQHHQLNVKICPSSAPPASGSTPSTPGGGSGSSIMSSSHGERGGGSSGGGGLMKSFFSSSPFSSSFGFRSSSSKKPSSTSSLGQGGSGGGGSTVTTSNSASSVLGRGGGLLGLPPTTSSSPNLLSLVHSTSSGSHSHAHSGGHSSSSGHGFFRSSDRDLRIGLGGSGGGGGGGSTSWAGGMLSRVGSGSRSRSGGGDGGSGGLGSSFGFGSKVPQKGEMNLPLVDNSNPLSPPSSSSSNPVMQKSKSSSSVGGGGGGGGAGTGGGGGRGLISKSSRIFKSRSKSTTRANTSSSGSAPCSWAPQGKCRWRSPSGKTITLESTNALALSELERSTLVEVALEKLKSINLGVEVKLPKEKAASGATTKKRRPYLLKKKALSTGFFEGGKRDEKESSGGSGMVFGISLSTCVANDRLRQGVQGGAGGGSGGGSTATQPPQAATATTTTTTTQGSTPYYRKRSQNGSRNSVADVQMGREDKGSTESLLFWGKRGSVAAVETIPAAVGQPPSMDILQPPLPSVPSIVTACVQHLENYGLHTTGIFRVSTSLKRIRQLREEIDGGKDVEFGEEHSPHDVAALLKEFLRDLPDPLLSRELYQPFLKTQKIRNRKQQLEAVQHLVQLLPAANRDTLASLLAFFAKVVANAGETRSSGGELLPGNKMEGYSLATLIAPNILPCMEGGGTAGSGDHTLTKERRESIDVVNYMISNYTQLFEISPELLHDVYLHLMDTQPEAVEGLLKIKSGFVDDANDEMETSSVFEGSECGDLPEGEEVQTPQPQQRVFRRREDILHEGAAHGGPISGHSHHTSQPATAAAEPSGRLRGSDRVRGRRDSSRDRSGGAAVSDQEKGGQSGAESDTSSTKSSSRWFRRTRPDKTRTSSDSGSEKVKCFTSGGIATAHPTQKSGLESKRANSLDSVNMKESCSQGGGGGSSDVTGGATSQKEKSNSDQSLKVPENLNRRQSSPVLESAGVITASLKIPVPVPLNIDDTDIPFIEEDHQHHHSHYSSTRQHPIVPAASSTARSRGRSASTDSSAPIKSPQSSHTTTPISSPGRQPSSEVSSPLGFSPPGSPPYDTFPYEEMTARILLGGTAGTDQVTASTSTSTTMTSSVDKVVPAKVVTSLYLQPAANTPNANSSNSGGGNSGGPSCQTATASVYIPGVASDGKTHGKETTRHLGILSTTPSSGSAIGGLIKSKTADFEKLSKSTANSPTSSTATLTYSIAPKMRLRSQENIVLKQQFLLRQQQLQQQHPHYAHPSQEEGRRRDASNTPTPPPQTTSGHEANHKSTTVRSPSVKDMTTTEQQQQHGSPTHSPTSKSSPGSRGLTRRRQPLTGSASSSAIIPSSSHHSSSSLTSSDHHRPHHGSRHPPTVTEPQTVPTPAGSSGGGSPSRWKRSEIIASRHDDSPSDHGSGGGSSRSIGGGGGGTPETFL</sequence>
<gene>
    <name evidence="4" type="ORF">Fcan01_21218</name>
</gene>
<dbReference type="InterPro" id="IPR037863">
    <property type="entry name" value="RHOGAP6/36"/>
</dbReference>
<organism evidence="4 5">
    <name type="scientific">Folsomia candida</name>
    <name type="common">Springtail</name>
    <dbReference type="NCBI Taxonomy" id="158441"/>
    <lineage>
        <taxon>Eukaryota</taxon>
        <taxon>Metazoa</taxon>
        <taxon>Ecdysozoa</taxon>
        <taxon>Arthropoda</taxon>
        <taxon>Hexapoda</taxon>
        <taxon>Collembola</taxon>
        <taxon>Entomobryomorpha</taxon>
        <taxon>Isotomoidea</taxon>
        <taxon>Isotomidae</taxon>
        <taxon>Proisotominae</taxon>
        <taxon>Folsomia</taxon>
    </lineage>
</organism>
<feature type="region of interest" description="Disordered" evidence="2">
    <location>
        <begin position="907"/>
        <end position="942"/>
    </location>
</feature>
<feature type="compositionally biased region" description="Low complexity" evidence="2">
    <location>
        <begin position="1350"/>
        <end position="1367"/>
    </location>
</feature>
<feature type="compositionally biased region" description="Polar residues" evidence="2">
    <location>
        <begin position="925"/>
        <end position="936"/>
    </location>
</feature>
<dbReference type="GO" id="GO:0005096">
    <property type="term" value="F:GTPase activator activity"/>
    <property type="evidence" value="ECO:0007669"/>
    <property type="project" value="UniProtKB-KW"/>
</dbReference>
<dbReference type="PANTHER" id="PTHR12635">
    <property type="entry name" value="RHO-GTPASE-ACTIVATING PROTEIN 6 FAMILY MEMBER"/>
    <property type="match status" value="1"/>
</dbReference>
<feature type="compositionally biased region" description="Low complexity" evidence="2">
    <location>
        <begin position="1187"/>
        <end position="1200"/>
    </location>
</feature>
<feature type="compositionally biased region" description="Basic and acidic residues" evidence="2">
    <location>
        <begin position="2042"/>
        <end position="2059"/>
    </location>
</feature>
<feature type="region of interest" description="Disordered" evidence="2">
    <location>
        <begin position="696"/>
        <end position="879"/>
    </location>
</feature>
<proteinExistence type="predicted"/>
<feature type="region of interest" description="Disordered" evidence="2">
    <location>
        <begin position="1127"/>
        <end position="1227"/>
    </location>
</feature>
<accession>A0A226DGU1</accession>
<feature type="region of interest" description="Disordered" evidence="2">
    <location>
        <begin position="432"/>
        <end position="469"/>
    </location>
</feature>
<feature type="compositionally biased region" description="Gly residues" evidence="2">
    <location>
        <begin position="1258"/>
        <end position="1267"/>
    </location>
</feature>
<dbReference type="Pfam" id="PF00620">
    <property type="entry name" value="RhoGAP"/>
    <property type="match status" value="1"/>
</dbReference>
<dbReference type="SMART" id="SM00324">
    <property type="entry name" value="RhoGAP"/>
    <property type="match status" value="1"/>
</dbReference>
<comment type="caution">
    <text evidence="4">The sequence shown here is derived from an EMBL/GenBank/DDBJ whole genome shotgun (WGS) entry which is preliminary data.</text>
</comment>
<feature type="compositionally biased region" description="Low complexity" evidence="2">
    <location>
        <begin position="2477"/>
        <end position="2492"/>
    </location>
</feature>
<feature type="compositionally biased region" description="Polar residues" evidence="2">
    <location>
        <begin position="2209"/>
        <end position="2230"/>
    </location>
</feature>
<feature type="compositionally biased region" description="Polar residues" evidence="2">
    <location>
        <begin position="907"/>
        <end position="917"/>
    </location>
</feature>
<feature type="region of interest" description="Disordered" evidence="2">
    <location>
        <begin position="488"/>
        <end position="570"/>
    </location>
</feature>
<dbReference type="GO" id="GO:0007165">
    <property type="term" value="P:signal transduction"/>
    <property type="evidence" value="ECO:0007669"/>
    <property type="project" value="InterPro"/>
</dbReference>
<feature type="region of interest" description="Disordered" evidence="2">
    <location>
        <begin position="1925"/>
        <end position="1952"/>
    </location>
</feature>
<dbReference type="Proteomes" id="UP000198287">
    <property type="component" value="Unassembled WGS sequence"/>
</dbReference>
<feature type="compositionally biased region" description="Polar residues" evidence="2">
    <location>
        <begin position="2456"/>
        <end position="2476"/>
    </location>
</feature>
<feature type="compositionally biased region" description="Gly residues" evidence="2">
    <location>
        <begin position="1426"/>
        <end position="1444"/>
    </location>
</feature>
<evidence type="ECO:0000256" key="2">
    <source>
        <dbReference type="SAM" id="MobiDB-lite"/>
    </source>
</evidence>
<feature type="region of interest" description="Disordered" evidence="2">
    <location>
        <begin position="1590"/>
        <end position="1655"/>
    </location>
</feature>